<gene>
    <name evidence="9" type="ORF">MEUPH1_LOCUS9245</name>
</gene>
<evidence type="ECO:0000256" key="2">
    <source>
        <dbReference type="ARBA" id="ARBA00004123"/>
    </source>
</evidence>
<dbReference type="Proteomes" id="UP001160148">
    <property type="component" value="Unassembled WGS sequence"/>
</dbReference>
<dbReference type="PANTHER" id="PTHR22930">
    <property type="match status" value="1"/>
</dbReference>
<evidence type="ECO:0000256" key="5">
    <source>
        <dbReference type="ARBA" id="ARBA00022723"/>
    </source>
</evidence>
<dbReference type="Pfam" id="PF13359">
    <property type="entry name" value="DDE_Tnp_4"/>
    <property type="match status" value="1"/>
</dbReference>
<dbReference type="GO" id="GO:0004518">
    <property type="term" value="F:nuclease activity"/>
    <property type="evidence" value="ECO:0007669"/>
    <property type="project" value="UniProtKB-KW"/>
</dbReference>
<dbReference type="AlphaFoldDB" id="A0AAV0WBE8"/>
<evidence type="ECO:0000256" key="6">
    <source>
        <dbReference type="ARBA" id="ARBA00022801"/>
    </source>
</evidence>
<evidence type="ECO:0000313" key="9">
    <source>
        <dbReference type="EMBL" id="CAI6353082.1"/>
    </source>
</evidence>
<protein>
    <recommendedName>
        <fullName evidence="8">DDE Tnp4 domain-containing protein</fullName>
    </recommendedName>
</protein>
<comment type="subcellular location">
    <subcellularLocation>
        <location evidence="2">Nucleus</location>
    </subcellularLocation>
</comment>
<feature type="domain" description="DDE Tnp4" evidence="8">
    <location>
        <begin position="169"/>
        <end position="335"/>
    </location>
</feature>
<dbReference type="InterPro" id="IPR045249">
    <property type="entry name" value="HARBI1-like"/>
</dbReference>
<dbReference type="GO" id="GO:0046872">
    <property type="term" value="F:metal ion binding"/>
    <property type="evidence" value="ECO:0007669"/>
    <property type="project" value="UniProtKB-KW"/>
</dbReference>
<reference evidence="9 10" key="1">
    <citation type="submission" date="2023-01" db="EMBL/GenBank/DDBJ databases">
        <authorList>
            <person name="Whitehead M."/>
        </authorList>
    </citation>
    <scope>NUCLEOTIDE SEQUENCE [LARGE SCALE GENOMIC DNA]</scope>
</reference>
<keyword evidence="4" id="KW-0540">Nuclease</keyword>
<evidence type="ECO:0000256" key="7">
    <source>
        <dbReference type="ARBA" id="ARBA00023242"/>
    </source>
</evidence>
<keyword evidence="5" id="KW-0479">Metal-binding</keyword>
<dbReference type="GO" id="GO:0005634">
    <property type="term" value="C:nucleus"/>
    <property type="evidence" value="ECO:0007669"/>
    <property type="project" value="UniProtKB-SubCell"/>
</dbReference>
<comment type="caution">
    <text evidence="9">The sequence shown here is derived from an EMBL/GenBank/DDBJ whole genome shotgun (WGS) entry which is preliminary data.</text>
</comment>
<evidence type="ECO:0000259" key="8">
    <source>
        <dbReference type="Pfam" id="PF13359"/>
    </source>
</evidence>
<evidence type="ECO:0000256" key="3">
    <source>
        <dbReference type="ARBA" id="ARBA00006958"/>
    </source>
</evidence>
<dbReference type="InterPro" id="IPR027806">
    <property type="entry name" value="HARBI1_dom"/>
</dbReference>
<evidence type="ECO:0000256" key="1">
    <source>
        <dbReference type="ARBA" id="ARBA00001968"/>
    </source>
</evidence>
<dbReference type="PANTHER" id="PTHR22930:SF269">
    <property type="entry name" value="NUCLEASE HARBI1-LIKE PROTEIN"/>
    <property type="match status" value="1"/>
</dbReference>
<keyword evidence="7" id="KW-0539">Nucleus</keyword>
<comment type="cofactor">
    <cofactor evidence="1">
        <name>a divalent metal cation</name>
        <dbReference type="ChEBI" id="CHEBI:60240"/>
    </cofactor>
</comment>
<keyword evidence="10" id="KW-1185">Reference proteome</keyword>
<dbReference type="EMBL" id="CARXXK010000002">
    <property type="protein sequence ID" value="CAI6353082.1"/>
    <property type="molecule type" value="Genomic_DNA"/>
</dbReference>
<dbReference type="GO" id="GO:0016787">
    <property type="term" value="F:hydrolase activity"/>
    <property type="evidence" value="ECO:0007669"/>
    <property type="project" value="UniProtKB-KW"/>
</dbReference>
<organism evidence="9 10">
    <name type="scientific">Macrosiphum euphorbiae</name>
    <name type="common">potato aphid</name>
    <dbReference type="NCBI Taxonomy" id="13131"/>
    <lineage>
        <taxon>Eukaryota</taxon>
        <taxon>Metazoa</taxon>
        <taxon>Ecdysozoa</taxon>
        <taxon>Arthropoda</taxon>
        <taxon>Hexapoda</taxon>
        <taxon>Insecta</taxon>
        <taxon>Pterygota</taxon>
        <taxon>Neoptera</taxon>
        <taxon>Paraneoptera</taxon>
        <taxon>Hemiptera</taxon>
        <taxon>Sternorrhyncha</taxon>
        <taxon>Aphidomorpha</taxon>
        <taxon>Aphidoidea</taxon>
        <taxon>Aphididae</taxon>
        <taxon>Macrosiphini</taxon>
        <taxon>Macrosiphum</taxon>
    </lineage>
</organism>
<sequence length="393" mass="45997">MDFVEIAAVCALELKRRKTIKKKKKYWVHPITSQRLLKGQFYKLHNELRSYPVKFFNFYRMSVKSFDDLLNLIRPSITYQDSKWRKAIPPEERLSVTLRYLATGNSFRTLYFEFLIGGTTIRTIVKDTCEKIWMCLKEKYMPERTERMWQQIAEKFAATTHFPNCLGVIDGKHIRIQKPCSTGSEFMNYKNFFSVVLMAVVDAEYCFTSVYIGSYGSASDSHVFERSNFGKKLNQGKLNIPPNQPLPNDDTGVPMPFIFVADEAFALSDRVQRPFGRRNLTIEKKIYNYRLTRARRMVECAFGIMSNKWRILHRALDVNLSFCDAIIQACCILHNYVRQRDGVRFEDTLYECLLTEMNPTNVRGNHIGTTTREYFVKYFTSPGGSIPWQYEKI</sequence>
<evidence type="ECO:0000256" key="4">
    <source>
        <dbReference type="ARBA" id="ARBA00022722"/>
    </source>
</evidence>
<keyword evidence="6" id="KW-0378">Hydrolase</keyword>
<proteinExistence type="inferred from homology"/>
<name>A0AAV0WBE8_9HEMI</name>
<comment type="similarity">
    <text evidence="3">Belongs to the HARBI1 family.</text>
</comment>
<evidence type="ECO:0000313" key="10">
    <source>
        <dbReference type="Proteomes" id="UP001160148"/>
    </source>
</evidence>
<accession>A0AAV0WBE8</accession>